<proteinExistence type="predicted"/>
<dbReference type="SMART" id="SM00355">
    <property type="entry name" value="ZnF_C2H2"/>
    <property type="match status" value="2"/>
</dbReference>
<sequence>TSCQIDVPKMEMENPCKVEHSQLVSSNSASENLPEYMRHIETITWYETDNKERLIEHTIKIERNLEDETMDYEMTNEHKEDCKIIKSENKKEDLGLADREQRLFDLSLPLNVKDCRQMLVNVIVQNDDSLTVTNGDCSKMSGKELCISEKFVNSTDSEKLDKCLLGDVGFTSNSSLTKHEIKHLEKQHYKCHICDLICSSSNSLTVHTRIHTKEKHKKCDVCYAMFTRASDMTRHRRTHTGDKPYKCDYGAGFARKHHLERH</sequence>
<keyword evidence="6" id="KW-0539">Nucleus</keyword>
<dbReference type="FunFam" id="3.30.160.60:FF:002343">
    <property type="entry name" value="Zinc finger protein 33A"/>
    <property type="match status" value="1"/>
</dbReference>
<keyword evidence="2" id="KW-0479">Metal-binding</keyword>
<evidence type="ECO:0000256" key="3">
    <source>
        <dbReference type="ARBA" id="ARBA00022737"/>
    </source>
</evidence>
<dbReference type="SUPFAM" id="SSF57667">
    <property type="entry name" value="beta-beta-alpha zinc fingers"/>
    <property type="match status" value="2"/>
</dbReference>
<comment type="subcellular location">
    <subcellularLocation>
        <location evidence="1">Nucleus</location>
    </subcellularLocation>
</comment>
<dbReference type="GO" id="GO:0005634">
    <property type="term" value="C:nucleus"/>
    <property type="evidence" value="ECO:0007669"/>
    <property type="project" value="UniProtKB-SubCell"/>
</dbReference>
<keyword evidence="5" id="KW-0862">Zinc</keyword>
<dbReference type="Pfam" id="PF00096">
    <property type="entry name" value="zf-C2H2"/>
    <property type="match status" value="2"/>
</dbReference>
<dbReference type="PANTHER" id="PTHR24394:SF29">
    <property type="entry name" value="MYONEURIN"/>
    <property type="match status" value="1"/>
</dbReference>
<evidence type="ECO:0000256" key="2">
    <source>
        <dbReference type="ARBA" id="ARBA00022723"/>
    </source>
</evidence>
<evidence type="ECO:0000256" key="7">
    <source>
        <dbReference type="PROSITE-ProRule" id="PRU00042"/>
    </source>
</evidence>
<evidence type="ECO:0000313" key="9">
    <source>
        <dbReference type="EMBL" id="CEK85469.1"/>
    </source>
</evidence>
<dbReference type="GO" id="GO:0000981">
    <property type="term" value="F:DNA-binding transcription factor activity, RNA polymerase II-specific"/>
    <property type="evidence" value="ECO:0007669"/>
    <property type="project" value="TreeGrafter"/>
</dbReference>
<dbReference type="GO" id="GO:0008270">
    <property type="term" value="F:zinc ion binding"/>
    <property type="evidence" value="ECO:0007669"/>
    <property type="project" value="UniProtKB-KW"/>
</dbReference>
<dbReference type="PROSITE" id="PS00028">
    <property type="entry name" value="ZINC_FINGER_C2H2_1"/>
    <property type="match status" value="2"/>
</dbReference>
<dbReference type="PROSITE" id="PS50157">
    <property type="entry name" value="ZINC_FINGER_C2H2_2"/>
    <property type="match status" value="2"/>
</dbReference>
<evidence type="ECO:0000256" key="6">
    <source>
        <dbReference type="ARBA" id="ARBA00023242"/>
    </source>
</evidence>
<protein>
    <recommendedName>
        <fullName evidence="8">C2H2-type domain-containing protein</fullName>
    </recommendedName>
</protein>
<accession>A0A0B7AWZ0</accession>
<dbReference type="Gene3D" id="3.30.160.60">
    <property type="entry name" value="Classic Zinc Finger"/>
    <property type="match status" value="3"/>
</dbReference>
<dbReference type="EMBL" id="HACG01038604">
    <property type="protein sequence ID" value="CEK85469.1"/>
    <property type="molecule type" value="Transcribed_RNA"/>
</dbReference>
<evidence type="ECO:0000256" key="4">
    <source>
        <dbReference type="ARBA" id="ARBA00022771"/>
    </source>
</evidence>
<feature type="non-terminal residue" evidence="9">
    <location>
        <position position="1"/>
    </location>
</feature>
<evidence type="ECO:0000256" key="1">
    <source>
        <dbReference type="ARBA" id="ARBA00004123"/>
    </source>
</evidence>
<keyword evidence="4 7" id="KW-0863">Zinc-finger</keyword>
<dbReference type="PANTHER" id="PTHR24394">
    <property type="entry name" value="ZINC FINGER PROTEIN"/>
    <property type="match status" value="1"/>
</dbReference>
<dbReference type="InterPro" id="IPR013087">
    <property type="entry name" value="Znf_C2H2_type"/>
</dbReference>
<feature type="domain" description="C2H2-type" evidence="8">
    <location>
        <begin position="217"/>
        <end position="244"/>
    </location>
</feature>
<name>A0A0B7AWZ0_9EUPU</name>
<dbReference type="AlphaFoldDB" id="A0A0B7AWZ0"/>
<evidence type="ECO:0000256" key="5">
    <source>
        <dbReference type="ARBA" id="ARBA00022833"/>
    </source>
</evidence>
<feature type="domain" description="C2H2-type" evidence="8">
    <location>
        <begin position="189"/>
        <end position="216"/>
    </location>
</feature>
<keyword evidence="3" id="KW-0677">Repeat</keyword>
<gene>
    <name evidence="9" type="primary">ORF148393</name>
</gene>
<evidence type="ECO:0000259" key="8">
    <source>
        <dbReference type="PROSITE" id="PS50157"/>
    </source>
</evidence>
<reference evidence="9" key="1">
    <citation type="submission" date="2014-12" db="EMBL/GenBank/DDBJ databases">
        <title>Insight into the proteome of Arion vulgaris.</title>
        <authorList>
            <person name="Aradska J."/>
            <person name="Bulat T."/>
            <person name="Smidak R."/>
            <person name="Sarate P."/>
            <person name="Gangsoo J."/>
            <person name="Sialana F."/>
            <person name="Bilban M."/>
            <person name="Lubec G."/>
        </authorList>
    </citation>
    <scope>NUCLEOTIDE SEQUENCE</scope>
    <source>
        <tissue evidence="9">Skin</tissue>
    </source>
</reference>
<dbReference type="InterPro" id="IPR036236">
    <property type="entry name" value="Znf_C2H2_sf"/>
</dbReference>
<organism evidence="9">
    <name type="scientific">Arion vulgaris</name>
    <dbReference type="NCBI Taxonomy" id="1028688"/>
    <lineage>
        <taxon>Eukaryota</taxon>
        <taxon>Metazoa</taxon>
        <taxon>Spiralia</taxon>
        <taxon>Lophotrochozoa</taxon>
        <taxon>Mollusca</taxon>
        <taxon>Gastropoda</taxon>
        <taxon>Heterobranchia</taxon>
        <taxon>Euthyneura</taxon>
        <taxon>Panpulmonata</taxon>
        <taxon>Eupulmonata</taxon>
        <taxon>Stylommatophora</taxon>
        <taxon>Helicina</taxon>
        <taxon>Arionoidea</taxon>
        <taxon>Arionidae</taxon>
        <taxon>Arion</taxon>
    </lineage>
</organism>